<evidence type="ECO:0000256" key="1">
    <source>
        <dbReference type="SAM" id="Phobius"/>
    </source>
</evidence>
<keyword evidence="1" id="KW-1133">Transmembrane helix</keyword>
<dbReference type="Gene3D" id="1.20.144.10">
    <property type="entry name" value="Phosphatidic acid phosphatase type 2/haloperoxidase"/>
    <property type="match status" value="1"/>
</dbReference>
<reference evidence="3" key="1">
    <citation type="submission" date="2018-06" db="EMBL/GenBank/DDBJ databases">
        <authorList>
            <person name="Zhirakovskaya E."/>
        </authorList>
    </citation>
    <scope>NUCLEOTIDE SEQUENCE</scope>
</reference>
<dbReference type="EMBL" id="UOGG01000013">
    <property type="protein sequence ID" value="VAX27013.1"/>
    <property type="molecule type" value="Genomic_DNA"/>
</dbReference>
<protein>
    <recommendedName>
        <fullName evidence="2">Phosphatidic acid phosphatase type 2/haloperoxidase domain-containing protein</fullName>
    </recommendedName>
</protein>
<evidence type="ECO:0000259" key="2">
    <source>
        <dbReference type="Pfam" id="PF01569"/>
    </source>
</evidence>
<feature type="transmembrane region" description="Helical" evidence="1">
    <location>
        <begin position="24"/>
        <end position="42"/>
    </location>
</feature>
<feature type="non-terminal residue" evidence="3">
    <location>
        <position position="1"/>
    </location>
</feature>
<dbReference type="PANTHER" id="PTHR14969:SF13">
    <property type="entry name" value="AT30094P"/>
    <property type="match status" value="1"/>
</dbReference>
<gene>
    <name evidence="3" type="ORF">MNBD_NITROSPINAE05-43</name>
</gene>
<dbReference type="AlphaFoldDB" id="A0A3B1CQR3"/>
<dbReference type="Pfam" id="PF01569">
    <property type="entry name" value="PAP2"/>
    <property type="match status" value="1"/>
</dbReference>
<evidence type="ECO:0000313" key="3">
    <source>
        <dbReference type="EMBL" id="VAX27013.1"/>
    </source>
</evidence>
<dbReference type="SUPFAM" id="SSF48317">
    <property type="entry name" value="Acid phosphatase/Vanadium-dependent haloperoxidase"/>
    <property type="match status" value="1"/>
</dbReference>
<keyword evidence="1" id="KW-0472">Membrane</keyword>
<name>A0A3B1CQR3_9ZZZZ</name>
<dbReference type="InterPro" id="IPR036938">
    <property type="entry name" value="PAP2/HPO_sf"/>
</dbReference>
<organism evidence="3">
    <name type="scientific">hydrothermal vent metagenome</name>
    <dbReference type="NCBI Taxonomy" id="652676"/>
    <lineage>
        <taxon>unclassified sequences</taxon>
        <taxon>metagenomes</taxon>
        <taxon>ecological metagenomes</taxon>
    </lineage>
</organism>
<keyword evidence="1" id="KW-0812">Transmembrane</keyword>
<dbReference type="PANTHER" id="PTHR14969">
    <property type="entry name" value="SPHINGOSINE-1-PHOSPHATE PHOSPHOHYDROLASE"/>
    <property type="match status" value="1"/>
</dbReference>
<dbReference type="InterPro" id="IPR000326">
    <property type="entry name" value="PAP2/HPO"/>
</dbReference>
<sequence length="75" mass="8177">PSNHASNIFTAATVTTLCFRKMAFIAYTCALLVGYSRVYLGVHYPSDVLGGAIVGLLMGSLGYLFYKKIRKLLKA</sequence>
<proteinExistence type="predicted"/>
<accession>A0A3B1CQR3</accession>
<feature type="transmembrane region" description="Helical" evidence="1">
    <location>
        <begin position="48"/>
        <end position="66"/>
    </location>
</feature>
<feature type="domain" description="Phosphatidic acid phosphatase type 2/haloperoxidase" evidence="2">
    <location>
        <begin position="1"/>
        <end position="69"/>
    </location>
</feature>